<dbReference type="InterPro" id="IPR038177">
    <property type="entry name" value="IAT_beta_sf"/>
</dbReference>
<dbReference type="InterPro" id="IPR008964">
    <property type="entry name" value="Invasin/intimin_cell_adhesion"/>
</dbReference>
<keyword evidence="4" id="KW-1185">Reference proteome</keyword>
<protein>
    <recommendedName>
        <fullName evidence="2">Big-1 domain-containing protein</fullName>
    </recommendedName>
</protein>
<comment type="similarity">
    <text evidence="1">Belongs to the intimin/invasin family.</text>
</comment>
<evidence type="ECO:0000259" key="2">
    <source>
        <dbReference type="PROSITE" id="PS51127"/>
    </source>
</evidence>
<feature type="domain" description="Big-1" evidence="2">
    <location>
        <begin position="908"/>
        <end position="998"/>
    </location>
</feature>
<feature type="domain" description="Big-1" evidence="2">
    <location>
        <begin position="605"/>
        <end position="708"/>
    </location>
</feature>
<dbReference type="PANTHER" id="PTHR39576">
    <property type="entry name" value="ATTACHING AND EFFACING PROTEIN HOMOLOG-RELATED-RELATED"/>
    <property type="match status" value="1"/>
</dbReference>
<evidence type="ECO:0000256" key="1">
    <source>
        <dbReference type="ARBA" id="ARBA00010116"/>
    </source>
</evidence>
<dbReference type="InterPro" id="IPR024519">
    <property type="entry name" value="IAT_beta"/>
</dbReference>
<organism evidence="3 4">
    <name type="scientific">Kosakonia cowanii JCM 10956 = DSM 18146</name>
    <dbReference type="NCBI Taxonomy" id="1300165"/>
    <lineage>
        <taxon>Bacteria</taxon>
        <taxon>Pseudomonadati</taxon>
        <taxon>Pseudomonadota</taxon>
        <taxon>Gammaproteobacteria</taxon>
        <taxon>Enterobacterales</taxon>
        <taxon>Enterobacteriaceae</taxon>
        <taxon>Kosakonia</taxon>
    </lineage>
</organism>
<feature type="domain" description="Big-1" evidence="2">
    <location>
        <begin position="710"/>
        <end position="798"/>
    </location>
</feature>
<accession>A0A807LE81</accession>
<dbReference type="Gene3D" id="2.60.40.1120">
    <property type="entry name" value="Carboxypeptidase-like, regulatory domain"/>
    <property type="match status" value="1"/>
</dbReference>
<reference evidence="3 4" key="1">
    <citation type="submission" date="2017-01" db="EMBL/GenBank/DDBJ databases">
        <authorList>
            <person name="Cao J.-M."/>
        </authorList>
    </citation>
    <scope>NUCLEOTIDE SEQUENCE [LARGE SCALE GENOMIC DNA]</scope>
    <source>
        <strain evidence="3 4">888-76</strain>
    </source>
</reference>
<dbReference type="PANTHER" id="PTHR39576:SF2">
    <property type="entry name" value="ATTACHING AND EFFACING PROTEIN HOMOLOG-RELATED"/>
    <property type="match status" value="1"/>
</dbReference>
<dbReference type="SUPFAM" id="SSF49464">
    <property type="entry name" value="Carboxypeptidase regulatory domain-like"/>
    <property type="match status" value="1"/>
</dbReference>
<feature type="domain" description="Big-1" evidence="2">
    <location>
        <begin position="1008"/>
        <end position="1104"/>
    </location>
</feature>
<dbReference type="GO" id="GO:0009279">
    <property type="term" value="C:cell outer membrane"/>
    <property type="evidence" value="ECO:0007669"/>
    <property type="project" value="TreeGrafter"/>
</dbReference>
<dbReference type="PROSITE" id="PS51127">
    <property type="entry name" value="BIG1"/>
    <property type="match status" value="6"/>
</dbReference>
<dbReference type="EMBL" id="CP019445">
    <property type="protein sequence ID" value="APZ04198.1"/>
    <property type="molecule type" value="Genomic_DNA"/>
</dbReference>
<dbReference type="SMART" id="SM00634">
    <property type="entry name" value="BID_1"/>
    <property type="match status" value="6"/>
</dbReference>
<dbReference type="Proteomes" id="UP000187148">
    <property type="component" value="Chromosome"/>
</dbReference>
<evidence type="ECO:0000313" key="3">
    <source>
        <dbReference type="EMBL" id="APZ04198.1"/>
    </source>
</evidence>
<dbReference type="RefSeq" id="WP_076769012.1">
    <property type="nucleotide sequence ID" value="NZ_CP019445.1"/>
</dbReference>
<sequence>MKTRQLPGWKRGTAWGIIALQLFSPLFFPFISVAQATEYADYRSMDETMAGLQALISEPRMLSHAISPAVAPQPQNNPPLPTLNIEPPQPVEPTTAEAWLAPKATQAAQLLMSEDVSRSAFAYARSLGEGVINQQLSDWMDQKGSVSASLDSKGKVSGDLLLPLLESERQLLFSQWGLRKSEARNIGNVGLGYRHLLAGGMLGINAFYDYDYSGKNARLGIGGEAWADYLKLSANAYYGLTGWHASTLKGMKEYDERPANGIDVRLDGWLPAHPQWGAKLKYEHYFGKGIALTPASGPGDLQRNPSAITLGLNYTPFPLLTLSGERTFGDSQDTRLDMALNYRFGVPLWRQISADNVDLHRSLIGSKYALVDRNYDIVMQYRKQPLVVLSLPKQLTAEAGTTLTIPVTISKAKYGLERIEWSASANFAANGGSWQQPALTALHVQVPAYRATRSEAASVAQEYVLTAVGVDKNGNRATPATTTLRVMRASETVAPIALTPTAPQLADNQQAFTLTASVVKEGQPVAGQRVTFHIAQLADSKGKPAATLFNDQGQDNTSLSAVSDSQGLATVKLKSRVAGEGVVSATLRNGNSSSARVMFIADTATATLSAFDIMTDNALADGKQANAVRATVTDRYGNPLANYAVGFAADNGATLIGGNAVLTDARGQATLLLTHTRAVATQITATVNGQALTQTVNFSVDRQSARFIESRVAQDALANGQAGSVMTVRIADAFGNPVPGMAIQFIPDSPVSVLPAQALTDAQGVAQTTLTSRRAGTFNATAKLVGTPQAAQVSTRFIADSTTAQLPNENLLISPDGAIANGIAPNGVTATVVDANDNPIPGVTVNFSVSPGATLAATTAITGPDGQAQTTVVSDIAGLYTVTATVNGSTLSKATLFIADVVTAQISDANLVVESNGAVANGNAVNSLSATVTDVKGNRLSGITVDFTVSAGAVLTRTQGVSNLDGQVTTSVNSLRAGRFTVTARVAGTSASKAVDFIGDISTAALASVTLEGSTTDKIANGTDSFTFHARVKDVNNNPVSGATVQWLQDKGVAATINSLSVTNDEGIAAALLESTTTDVVNVQVSASLNNEASIDADKTVSFHPQQVNLRGGVWGAQAVWGYSNPAPVVVPGAEIKLFHSKGDAQPVYSTQANSNGSYSLNVLSGSYYVEVTAPDYFPLQTTITVVRGTLFAQDFTLTHRLKGAVAKIVVSWNATPANLDAHLIVPPKASNPGGARQHVYYMTTHPVGAEAGLENDVRNGYGPETVSIGNFHPGAYCYSVHNSQPATGPLMTGAKVTLSLSDGRSWNWAVENASGSQRNTLWHVFRLNVDPQGSVNVETVGTTSSGPPYKFDGC</sequence>
<dbReference type="Pfam" id="PF02369">
    <property type="entry name" value="Big_1"/>
    <property type="match status" value="6"/>
</dbReference>
<dbReference type="InterPro" id="IPR003344">
    <property type="entry name" value="Big_1_dom"/>
</dbReference>
<dbReference type="FunFam" id="2.60.40.10:FF:000182">
    <property type="entry name" value="Gamma intimin"/>
    <property type="match status" value="2"/>
</dbReference>
<feature type="domain" description="Big-1" evidence="2">
    <location>
        <begin position="808"/>
        <end position="901"/>
    </location>
</feature>
<dbReference type="InterPro" id="IPR008969">
    <property type="entry name" value="CarboxyPept-like_regulatory"/>
</dbReference>
<dbReference type="SUPFAM" id="SSF49373">
    <property type="entry name" value="Invasin/intimin cell-adhesion fragments"/>
    <property type="match status" value="6"/>
</dbReference>
<feature type="domain" description="Big-1" evidence="2">
    <location>
        <begin position="493"/>
        <end position="600"/>
    </location>
</feature>
<name>A0A807LE81_9ENTR</name>
<dbReference type="InterPro" id="IPR013783">
    <property type="entry name" value="Ig-like_fold"/>
</dbReference>
<dbReference type="InterPro" id="IPR051715">
    <property type="entry name" value="Intimin-Invasin_domain"/>
</dbReference>
<dbReference type="KEGG" id="kco:BWI95_03510"/>
<gene>
    <name evidence="3" type="ORF">BWI95_03510</name>
</gene>
<evidence type="ECO:0000313" key="4">
    <source>
        <dbReference type="Proteomes" id="UP000187148"/>
    </source>
</evidence>
<dbReference type="Gene3D" id="2.40.160.160">
    <property type="entry name" value="Inverse autotransporter, beta-domain"/>
    <property type="match status" value="1"/>
</dbReference>
<dbReference type="Gene3D" id="2.60.40.10">
    <property type="entry name" value="Immunoglobulins"/>
    <property type="match status" value="6"/>
</dbReference>
<proteinExistence type="inferred from homology"/>
<dbReference type="Pfam" id="PF11924">
    <property type="entry name" value="IAT_beta"/>
    <property type="match status" value="1"/>
</dbReference>